<proteinExistence type="predicted"/>
<dbReference type="Proteomes" id="UP000234240">
    <property type="component" value="Unassembled WGS sequence"/>
</dbReference>
<dbReference type="InterPro" id="IPR003781">
    <property type="entry name" value="CoA-bd"/>
</dbReference>
<dbReference type="EMBL" id="PJZF01000001">
    <property type="protein sequence ID" value="PLR41371.1"/>
    <property type="molecule type" value="Genomic_DNA"/>
</dbReference>
<reference evidence="2 3" key="1">
    <citation type="submission" date="2017-12" db="EMBL/GenBank/DDBJ databases">
        <title>Characterization of six clinical isolates of Enterochimera gen. nov., a novel genus of the Yersiniaciae family and the three species Enterochimera arupensis sp. nov., Enterochimera coloradensis sp. nov, and Enterochimera californica sp. nov.</title>
        <authorList>
            <person name="Rossi A."/>
            <person name="Fisher M."/>
        </authorList>
    </citation>
    <scope>NUCLEOTIDE SEQUENCE [LARGE SCALE GENOMIC DNA]</scope>
    <source>
        <strain evidence="3">2015-Iso6</strain>
    </source>
</reference>
<dbReference type="RefSeq" id="WP_101814235.1">
    <property type="nucleotide sequence ID" value="NZ_PJZF01000001.1"/>
</dbReference>
<dbReference type="SUPFAM" id="SSF51735">
    <property type="entry name" value="NAD(P)-binding Rossmann-fold domains"/>
    <property type="match status" value="1"/>
</dbReference>
<accession>A0A2N5EFR8</accession>
<evidence type="ECO:0000313" key="2">
    <source>
        <dbReference type="EMBL" id="PLR41371.1"/>
    </source>
</evidence>
<dbReference type="PANTHER" id="PTHR33303:SF2">
    <property type="entry name" value="COA-BINDING DOMAIN-CONTAINING PROTEIN"/>
    <property type="match status" value="1"/>
</dbReference>
<dbReference type="Pfam" id="PF13380">
    <property type="entry name" value="CoA_binding_2"/>
    <property type="match status" value="1"/>
</dbReference>
<dbReference type="PANTHER" id="PTHR33303">
    <property type="entry name" value="CYTOPLASMIC PROTEIN-RELATED"/>
    <property type="match status" value="1"/>
</dbReference>
<dbReference type="OrthoDB" id="9804695at2"/>
<dbReference type="AlphaFoldDB" id="A0A2N5EFR8"/>
<protein>
    <recommendedName>
        <fullName evidence="1">CoA-binding domain-containing protein</fullName>
    </recommendedName>
</protein>
<dbReference type="Gene3D" id="3.40.50.720">
    <property type="entry name" value="NAD(P)-binding Rossmann-like Domain"/>
    <property type="match status" value="1"/>
</dbReference>
<evidence type="ECO:0000313" key="3">
    <source>
        <dbReference type="Proteomes" id="UP000234240"/>
    </source>
</evidence>
<dbReference type="SMART" id="SM00881">
    <property type="entry name" value="CoA_binding"/>
    <property type="match status" value="1"/>
</dbReference>
<organism evidence="2 3">
    <name type="scientific">Chimaeribacter californicus</name>
    <dbReference type="NCBI Taxonomy" id="2060067"/>
    <lineage>
        <taxon>Bacteria</taxon>
        <taxon>Pseudomonadati</taxon>
        <taxon>Pseudomonadota</taxon>
        <taxon>Gammaproteobacteria</taxon>
        <taxon>Enterobacterales</taxon>
        <taxon>Yersiniaceae</taxon>
        <taxon>Chimaeribacter</taxon>
    </lineage>
</organism>
<comment type="caution">
    <text evidence="2">The sequence shown here is derived from an EMBL/GenBank/DDBJ whole genome shotgun (WGS) entry which is preliminary data.</text>
</comment>
<sequence length="139" mass="14776">MQDTDIAQVLKKVKTIALVGASDNPARPSYGVMAYLLSQGYEVIPVSPKLAGSTLLGQPVVASLKEIGRHVDMVDVFRNTEAAYGVAQEAIEIGADVLWLQIGVINEQAAVLAQDAGLGVVMDRCPKIEIPRLGLHRAA</sequence>
<gene>
    <name evidence="2" type="ORF">CYR55_00570</name>
</gene>
<dbReference type="InterPro" id="IPR036291">
    <property type="entry name" value="NAD(P)-bd_dom_sf"/>
</dbReference>
<evidence type="ECO:0000259" key="1">
    <source>
        <dbReference type="SMART" id="SM00881"/>
    </source>
</evidence>
<feature type="domain" description="CoA-binding" evidence="1">
    <location>
        <begin position="10"/>
        <end position="104"/>
    </location>
</feature>
<name>A0A2N5EFR8_9GAMM</name>
<keyword evidence="3" id="KW-1185">Reference proteome</keyword>